<evidence type="ECO:0000313" key="1">
    <source>
        <dbReference type="EMBL" id="EHR42734.1"/>
    </source>
</evidence>
<protein>
    <recommendedName>
        <fullName evidence="3">HK97 gp10 family phage protein</fullName>
    </recommendedName>
</protein>
<proteinExistence type="predicted"/>
<organism evidence="1 2">
    <name type="scientific">Alishewanella jeotgali KCTC 22429</name>
    <dbReference type="NCBI Taxonomy" id="1129374"/>
    <lineage>
        <taxon>Bacteria</taxon>
        <taxon>Pseudomonadati</taxon>
        <taxon>Pseudomonadota</taxon>
        <taxon>Gammaproteobacteria</taxon>
        <taxon>Alteromonadales</taxon>
        <taxon>Alteromonadaceae</taxon>
        <taxon>Alishewanella</taxon>
    </lineage>
</organism>
<name>H3Z9N3_9ALTE</name>
<dbReference type="EMBL" id="AHTH01000001">
    <property type="protein sequence ID" value="EHR42734.1"/>
    <property type="molecule type" value="Genomic_DNA"/>
</dbReference>
<dbReference type="STRING" id="1129374.AJE_00170"/>
<dbReference type="RefSeq" id="WP_008949127.1">
    <property type="nucleotide sequence ID" value="NZ_AHTH01000001.1"/>
</dbReference>
<evidence type="ECO:0008006" key="3">
    <source>
        <dbReference type="Google" id="ProtNLM"/>
    </source>
</evidence>
<dbReference type="eggNOG" id="ENOG5033KWD">
    <property type="taxonomic scope" value="Bacteria"/>
</dbReference>
<dbReference type="AlphaFoldDB" id="H3Z9N3"/>
<sequence>MKVEIALQGFAELAALWQQAPELVQREMEAAAEESAAMIQTAVVERTPQGVGAGSGLSGSILAQPVTFFEGDVVSVVGTSSTYAVPVELGTKPHFPWDKSLPFGLTPLVEWVEHKLGYTDEKAVSVAYAIAVTISRKGTEGKFMFRDGFKASEPYIKQRFGRALAQIKQELSAL</sequence>
<dbReference type="Proteomes" id="UP000012046">
    <property type="component" value="Unassembled WGS sequence"/>
</dbReference>
<reference evidence="1 2" key="1">
    <citation type="journal article" date="2012" name="J. Bacteriol.">
        <title>Genome Sequence of Extracellular-Protease-Producing Alishewanella jeotgali Isolated from Traditional Korean Fermented Seafood.</title>
        <authorList>
            <person name="Jung J."/>
            <person name="Chun J."/>
            <person name="Park W."/>
        </authorList>
    </citation>
    <scope>NUCLEOTIDE SEQUENCE [LARGE SCALE GENOMIC DNA]</scope>
    <source>
        <strain evidence="1 2">KCTC 22429</strain>
    </source>
</reference>
<gene>
    <name evidence="1" type="ORF">AJE_00170</name>
</gene>
<dbReference type="PATRIC" id="fig|1129374.4.peg.34"/>
<evidence type="ECO:0000313" key="2">
    <source>
        <dbReference type="Proteomes" id="UP000012046"/>
    </source>
</evidence>
<keyword evidence="2" id="KW-1185">Reference proteome</keyword>
<accession>H3Z9N3</accession>
<comment type="caution">
    <text evidence="1">The sequence shown here is derived from an EMBL/GenBank/DDBJ whole genome shotgun (WGS) entry which is preliminary data.</text>
</comment>